<dbReference type="KEGG" id="anr:Ana3638_01365"/>
<feature type="compositionally biased region" description="Low complexity" evidence="1">
    <location>
        <begin position="35"/>
        <end position="52"/>
    </location>
</feature>
<evidence type="ECO:0000256" key="2">
    <source>
        <dbReference type="SAM" id="SignalP"/>
    </source>
</evidence>
<evidence type="ECO:0000313" key="4">
    <source>
        <dbReference type="Proteomes" id="UP000464314"/>
    </source>
</evidence>
<dbReference type="RefSeq" id="WP_161836354.1">
    <property type="nucleotide sequence ID" value="NZ_CP048000.1"/>
</dbReference>
<protein>
    <submittedName>
        <fullName evidence="3">Extracellular solute-binding protein</fullName>
    </submittedName>
</protein>
<proteinExistence type="predicted"/>
<dbReference type="PANTHER" id="PTHR43649:SF12">
    <property type="entry name" value="DIACETYLCHITOBIOSE BINDING PROTEIN DASA"/>
    <property type="match status" value="1"/>
</dbReference>
<dbReference type="InterPro" id="IPR050490">
    <property type="entry name" value="Bact_solute-bd_prot1"/>
</dbReference>
<dbReference type="Pfam" id="PF01547">
    <property type="entry name" value="SBP_bac_1"/>
    <property type="match status" value="1"/>
</dbReference>
<organism evidence="3 4">
    <name type="scientific">Anaerocolumna sedimenticola</name>
    <dbReference type="NCBI Taxonomy" id="2696063"/>
    <lineage>
        <taxon>Bacteria</taxon>
        <taxon>Bacillati</taxon>
        <taxon>Bacillota</taxon>
        <taxon>Clostridia</taxon>
        <taxon>Lachnospirales</taxon>
        <taxon>Lachnospiraceae</taxon>
        <taxon>Anaerocolumna</taxon>
    </lineage>
</organism>
<gene>
    <name evidence="3" type="ORF">Ana3638_01365</name>
</gene>
<keyword evidence="2" id="KW-0732">Signal</keyword>
<dbReference type="InterPro" id="IPR006059">
    <property type="entry name" value="SBP"/>
</dbReference>
<dbReference type="SUPFAM" id="SSF53850">
    <property type="entry name" value="Periplasmic binding protein-like II"/>
    <property type="match status" value="1"/>
</dbReference>
<reference evidence="3 4" key="1">
    <citation type="submission" date="2020-01" db="EMBL/GenBank/DDBJ databases">
        <title>Genome analysis of Anaerocolumna sp. CBA3638.</title>
        <authorList>
            <person name="Kim J."/>
            <person name="Roh S.W."/>
        </authorList>
    </citation>
    <scope>NUCLEOTIDE SEQUENCE [LARGE SCALE GENOMIC DNA]</scope>
    <source>
        <strain evidence="3 4">CBA3638</strain>
    </source>
</reference>
<dbReference type="PROSITE" id="PS51257">
    <property type="entry name" value="PROKAR_LIPOPROTEIN"/>
    <property type="match status" value="1"/>
</dbReference>
<dbReference type="AlphaFoldDB" id="A0A6P1TGQ7"/>
<feature type="chain" id="PRO_5039407808" evidence="2">
    <location>
        <begin position="22"/>
        <end position="463"/>
    </location>
</feature>
<dbReference type="Gene3D" id="3.40.190.10">
    <property type="entry name" value="Periplasmic binding protein-like II"/>
    <property type="match status" value="2"/>
</dbReference>
<name>A0A6P1TGQ7_9FIRM</name>
<feature type="region of interest" description="Disordered" evidence="1">
    <location>
        <begin position="24"/>
        <end position="52"/>
    </location>
</feature>
<keyword evidence="4" id="KW-1185">Reference proteome</keyword>
<evidence type="ECO:0000313" key="3">
    <source>
        <dbReference type="EMBL" id="QHQ59613.1"/>
    </source>
</evidence>
<dbReference type="Proteomes" id="UP000464314">
    <property type="component" value="Chromosome"/>
</dbReference>
<accession>A0A6P1TGQ7</accession>
<sequence length="463" mass="51008">MKKILSLILTIVMVISLTACSGGKKEETTSDKMTLESGSSSETSSGATGSTGKAPYSGTITIACGPIEAETLNKVIAEYQKTNPDVQLDTVVCQTVTDFETMMTSWIASESLPDMYIAQGGATEQGYAKSGYLLPLTDTGFQDRLVDGDLDLFKYNGNLYAIPMALSVSAIIVNNGALTKAGVDLNNDNYPKSWPEFLNLLNKCVAAGIKKPVATAGKDTSSVTAWTFQYVYQSIYGKNPNWYADILRGKAAWNDDLYLSMFDKYEQMRPFIPDNALGNDVDGMRKSFITGETPFIFQVAQEVGNLKELDPDLDIMVLPSCFTDDPKDQTIISGFDSGVSITKDAKNKDLCFDFLDFITSRQGATIFNGTTRYLPTVKENDVELDPAYDLIYDILDNNKLPNSPILSREWIPGIKEIVKGGQQDWFAGADAKSVADKIQDEHDRLVQADPEWVKKFLDNYIDK</sequence>
<dbReference type="PANTHER" id="PTHR43649">
    <property type="entry name" value="ARABINOSE-BINDING PROTEIN-RELATED"/>
    <property type="match status" value="1"/>
</dbReference>
<evidence type="ECO:0000256" key="1">
    <source>
        <dbReference type="SAM" id="MobiDB-lite"/>
    </source>
</evidence>
<feature type="compositionally biased region" description="Basic and acidic residues" evidence="1">
    <location>
        <begin position="24"/>
        <end position="34"/>
    </location>
</feature>
<feature type="signal peptide" evidence="2">
    <location>
        <begin position="1"/>
        <end position="21"/>
    </location>
</feature>
<dbReference type="EMBL" id="CP048000">
    <property type="protein sequence ID" value="QHQ59613.1"/>
    <property type="molecule type" value="Genomic_DNA"/>
</dbReference>